<feature type="region of interest" description="Disordered" evidence="1">
    <location>
        <begin position="1"/>
        <end position="24"/>
    </location>
</feature>
<gene>
    <name evidence="2" type="ORF">ACFSM0_07785</name>
</gene>
<comment type="caution">
    <text evidence="2">The sequence shown here is derived from an EMBL/GenBank/DDBJ whole genome shotgun (WGS) entry which is preliminary data.</text>
</comment>
<protein>
    <submittedName>
        <fullName evidence="2">Uncharacterized protein</fullName>
    </submittedName>
</protein>
<reference evidence="3" key="1">
    <citation type="journal article" date="2019" name="Int. J. Syst. Evol. Microbiol.">
        <title>The Global Catalogue of Microorganisms (GCM) 10K type strain sequencing project: providing services to taxonomists for standard genome sequencing and annotation.</title>
        <authorList>
            <consortium name="The Broad Institute Genomics Platform"/>
            <consortium name="The Broad Institute Genome Sequencing Center for Infectious Disease"/>
            <person name="Wu L."/>
            <person name="Ma J."/>
        </authorList>
    </citation>
    <scope>NUCLEOTIDE SEQUENCE [LARGE SCALE GENOMIC DNA]</scope>
    <source>
        <strain evidence="3">CCUG 55131</strain>
    </source>
</reference>
<evidence type="ECO:0000313" key="2">
    <source>
        <dbReference type="EMBL" id="MFD2173985.1"/>
    </source>
</evidence>
<proteinExistence type="predicted"/>
<keyword evidence="3" id="KW-1185">Reference proteome</keyword>
<sequence length="66" mass="7470">MSRRQTTLHGTRPAPRSDESPSGLGWREFFERLGNGTLPAVPKRRDHMARKPVQSFVGYTTVSDSR</sequence>
<dbReference type="RefSeq" id="WP_377388974.1">
    <property type="nucleotide sequence ID" value="NZ_JBHUIX010000009.1"/>
</dbReference>
<organism evidence="2 3">
    <name type="scientific">Rhodobacter lacus</name>
    <dbReference type="NCBI Taxonomy" id="1641972"/>
    <lineage>
        <taxon>Bacteria</taxon>
        <taxon>Pseudomonadati</taxon>
        <taxon>Pseudomonadota</taxon>
        <taxon>Alphaproteobacteria</taxon>
        <taxon>Rhodobacterales</taxon>
        <taxon>Rhodobacter group</taxon>
        <taxon>Rhodobacter</taxon>
    </lineage>
</organism>
<accession>A0ABW5A800</accession>
<evidence type="ECO:0000313" key="3">
    <source>
        <dbReference type="Proteomes" id="UP001597413"/>
    </source>
</evidence>
<name>A0ABW5A800_9RHOB</name>
<dbReference type="Proteomes" id="UP001597413">
    <property type="component" value="Unassembled WGS sequence"/>
</dbReference>
<dbReference type="EMBL" id="JBHUIX010000009">
    <property type="protein sequence ID" value="MFD2173985.1"/>
    <property type="molecule type" value="Genomic_DNA"/>
</dbReference>
<evidence type="ECO:0000256" key="1">
    <source>
        <dbReference type="SAM" id="MobiDB-lite"/>
    </source>
</evidence>